<feature type="compositionally biased region" description="Low complexity" evidence="1">
    <location>
        <begin position="114"/>
        <end position="129"/>
    </location>
</feature>
<proteinExistence type="predicted"/>
<dbReference type="EMBL" id="CP144695">
    <property type="protein sequence ID" value="WVZ06962.1"/>
    <property type="molecule type" value="Genomic_DNA"/>
</dbReference>
<gene>
    <name evidence="2" type="ORF">V8G54_020308</name>
</gene>
<feature type="region of interest" description="Disordered" evidence="1">
    <location>
        <begin position="90"/>
        <end position="134"/>
    </location>
</feature>
<protein>
    <submittedName>
        <fullName evidence="2">Uncharacterized protein</fullName>
    </submittedName>
</protein>
<reference evidence="2 3" key="1">
    <citation type="journal article" date="2023" name="Life. Sci Alliance">
        <title>Evolutionary insights into 3D genome organization and epigenetic landscape of Vigna mungo.</title>
        <authorList>
            <person name="Junaid A."/>
            <person name="Singh B."/>
            <person name="Bhatia S."/>
        </authorList>
    </citation>
    <scope>NUCLEOTIDE SEQUENCE [LARGE SCALE GENOMIC DNA]</scope>
    <source>
        <strain evidence="2">Urdbean</strain>
    </source>
</reference>
<sequence>METVGEGKFVNATECGRERKEKKDQMLAGRRLYKCEGSLGEGTPFTGVLMYVTNPGFSPMSISSGFTPSAGLQLKWCKRWPNMEVTNLIPSWAPGQTRRPAPNGSSLKSCPFMSTSSSRNLSGRNSNGSFQTAGSRATAHTLTWTLEPLGMSYPPTLTLALALCGSMSGVGGWSLNDSFATHCRYGRLKKSASVITLSSPITLSSSSWAFCCTLGFLINSAMAHSTEIADVSVPAVIMSCELRKYEHNFETKKKKKDNIERVLEEGGTQRRPMMVSSLRSYLSCNVSRASTKCCLAPPDFFRASVCSSMIALVSLSRRAPCLAKASSSRGNIHRSQGMCSAMARDAPSFNPFSTTPLNSTPCSSNTPSEFTNLFPNANLVMLLNATSPKNFLTNIPFPKFSAQLHITETTFILFYFIFIQI</sequence>
<organism evidence="2 3">
    <name type="scientific">Vigna mungo</name>
    <name type="common">Black gram</name>
    <name type="synonym">Phaseolus mungo</name>
    <dbReference type="NCBI Taxonomy" id="3915"/>
    <lineage>
        <taxon>Eukaryota</taxon>
        <taxon>Viridiplantae</taxon>
        <taxon>Streptophyta</taxon>
        <taxon>Embryophyta</taxon>
        <taxon>Tracheophyta</taxon>
        <taxon>Spermatophyta</taxon>
        <taxon>Magnoliopsida</taxon>
        <taxon>eudicotyledons</taxon>
        <taxon>Gunneridae</taxon>
        <taxon>Pentapetalae</taxon>
        <taxon>rosids</taxon>
        <taxon>fabids</taxon>
        <taxon>Fabales</taxon>
        <taxon>Fabaceae</taxon>
        <taxon>Papilionoideae</taxon>
        <taxon>50 kb inversion clade</taxon>
        <taxon>NPAAA clade</taxon>
        <taxon>indigoferoid/millettioid clade</taxon>
        <taxon>Phaseoleae</taxon>
        <taxon>Vigna</taxon>
    </lineage>
</organism>
<evidence type="ECO:0000256" key="1">
    <source>
        <dbReference type="SAM" id="MobiDB-lite"/>
    </source>
</evidence>
<dbReference type="AlphaFoldDB" id="A0AAQ3RUK9"/>
<name>A0AAQ3RUK9_VIGMU</name>
<dbReference type="Proteomes" id="UP001374535">
    <property type="component" value="Chromosome 6"/>
</dbReference>
<evidence type="ECO:0000313" key="2">
    <source>
        <dbReference type="EMBL" id="WVZ06962.1"/>
    </source>
</evidence>
<keyword evidence="3" id="KW-1185">Reference proteome</keyword>
<evidence type="ECO:0000313" key="3">
    <source>
        <dbReference type="Proteomes" id="UP001374535"/>
    </source>
</evidence>
<accession>A0AAQ3RUK9</accession>